<feature type="region of interest" description="Disordered" evidence="1">
    <location>
        <begin position="133"/>
        <end position="157"/>
    </location>
</feature>
<dbReference type="Proteomes" id="UP000036681">
    <property type="component" value="Unplaced"/>
</dbReference>
<sequence length="173" mass="19476">MQISSKAALEKNEEATSSPSSKAIAKFECANSSIFWESLVTVLGFLDRMRLLRQASTANLCERAQMIQGTEANRDAVRREQCRKPHSWRFWRLSGSNGNDVRRHSITSIMLANHPAVLEIMIIWTGNKACSRRDKSETNNEAAPYSEKSIRDPTPTLGEDSMILMATECEQII</sequence>
<dbReference type="WBParaSite" id="ALUE_0002041801-mRNA-1">
    <property type="protein sequence ID" value="ALUE_0002041801-mRNA-1"/>
    <property type="gene ID" value="ALUE_0002041801"/>
</dbReference>
<evidence type="ECO:0000313" key="2">
    <source>
        <dbReference type="Proteomes" id="UP000036681"/>
    </source>
</evidence>
<keyword evidence="2" id="KW-1185">Reference proteome</keyword>
<dbReference type="AlphaFoldDB" id="A0A0M3INU0"/>
<organism evidence="2 3">
    <name type="scientific">Ascaris lumbricoides</name>
    <name type="common">Giant roundworm</name>
    <dbReference type="NCBI Taxonomy" id="6252"/>
    <lineage>
        <taxon>Eukaryota</taxon>
        <taxon>Metazoa</taxon>
        <taxon>Ecdysozoa</taxon>
        <taxon>Nematoda</taxon>
        <taxon>Chromadorea</taxon>
        <taxon>Rhabditida</taxon>
        <taxon>Spirurina</taxon>
        <taxon>Ascaridomorpha</taxon>
        <taxon>Ascaridoidea</taxon>
        <taxon>Ascarididae</taxon>
        <taxon>Ascaris</taxon>
    </lineage>
</organism>
<name>A0A0M3INU0_ASCLU</name>
<reference evidence="3" key="1">
    <citation type="submission" date="2017-02" db="UniProtKB">
        <authorList>
            <consortium name="WormBaseParasite"/>
        </authorList>
    </citation>
    <scope>IDENTIFICATION</scope>
</reference>
<protein>
    <submittedName>
        <fullName evidence="3">Uncharacterized protein</fullName>
    </submittedName>
</protein>
<accession>A0A0M3INU0</accession>
<evidence type="ECO:0000313" key="3">
    <source>
        <dbReference type="WBParaSite" id="ALUE_0002041801-mRNA-1"/>
    </source>
</evidence>
<evidence type="ECO:0000256" key="1">
    <source>
        <dbReference type="SAM" id="MobiDB-lite"/>
    </source>
</evidence>
<proteinExistence type="predicted"/>